<name>A0AAV0FVC9_9ASTE</name>
<dbReference type="EMBL" id="CAMAPF010001017">
    <property type="protein sequence ID" value="CAH9139561.1"/>
    <property type="molecule type" value="Genomic_DNA"/>
</dbReference>
<reference evidence="3" key="1">
    <citation type="submission" date="2022-07" db="EMBL/GenBank/DDBJ databases">
        <authorList>
            <person name="Macas J."/>
            <person name="Novak P."/>
            <person name="Neumann P."/>
        </authorList>
    </citation>
    <scope>NUCLEOTIDE SEQUENCE</scope>
</reference>
<dbReference type="Proteomes" id="UP001152523">
    <property type="component" value="Unassembled WGS sequence"/>
</dbReference>
<keyword evidence="2" id="KW-0812">Transmembrane</keyword>
<dbReference type="AlphaFoldDB" id="A0AAV0FVC9"/>
<evidence type="ECO:0000256" key="1">
    <source>
        <dbReference type="SAM" id="MobiDB-lite"/>
    </source>
</evidence>
<proteinExistence type="predicted"/>
<protein>
    <submittedName>
        <fullName evidence="3">Uncharacterized protein</fullName>
    </submittedName>
</protein>
<keyword evidence="2" id="KW-0472">Membrane</keyword>
<feature type="transmembrane region" description="Helical" evidence="2">
    <location>
        <begin position="455"/>
        <end position="479"/>
    </location>
</feature>
<dbReference type="InterPro" id="IPR004158">
    <property type="entry name" value="DUF247_pln"/>
</dbReference>
<evidence type="ECO:0000256" key="2">
    <source>
        <dbReference type="SAM" id="Phobius"/>
    </source>
</evidence>
<feature type="region of interest" description="Disordered" evidence="1">
    <location>
        <begin position="1"/>
        <end position="23"/>
    </location>
</feature>
<sequence>MRSVHSDGILPGNDEEGEGLIRSKDVEVDPDMRVIQLMQSKLSGLPKLLTQLARGSLKSEIFRVPRELLGTNSEADARPYQPRAFSIGPYHHGKPHLKEMQEYKWRFLEILIQRTIEEKGVGLAHYTKAVRGLEAQARECYSEAINLSSDEFVEMMVLDGCFVLEIFRVNSCAVGTDHPLTSIAELIRGRFQQDFFCLENQIPYILLQTLFTLTQTDSDRLPEGRLDPLANMALYFFYRHPEDVPRGVFERDFKVLHLLNLLRKSFSLPPGMQLLGIHLLVGRVVPASKVTNFYDLESIQSISKLRRAGIKLKLQAERSSFLEVTFERGVISMPLLVLDDNMCDILQNCVAFEVCYPQMVNCFMSEYARFLSCLILTREDVAILCEAKVLRNHYGTAGAVAAFVSKLRMAALSNYQGPRPPSYLWQVYGGVNDYNDNNLHIYLAEVKHKYFSSPWSLISLLAAFFLLLLTVLQTIFAILDYKKKT</sequence>
<evidence type="ECO:0000313" key="3">
    <source>
        <dbReference type="EMBL" id="CAH9139561.1"/>
    </source>
</evidence>
<organism evidence="3 4">
    <name type="scientific">Cuscuta epithymum</name>
    <dbReference type="NCBI Taxonomy" id="186058"/>
    <lineage>
        <taxon>Eukaryota</taxon>
        <taxon>Viridiplantae</taxon>
        <taxon>Streptophyta</taxon>
        <taxon>Embryophyta</taxon>
        <taxon>Tracheophyta</taxon>
        <taxon>Spermatophyta</taxon>
        <taxon>Magnoliopsida</taxon>
        <taxon>eudicotyledons</taxon>
        <taxon>Gunneridae</taxon>
        <taxon>Pentapetalae</taxon>
        <taxon>asterids</taxon>
        <taxon>lamiids</taxon>
        <taxon>Solanales</taxon>
        <taxon>Convolvulaceae</taxon>
        <taxon>Cuscuteae</taxon>
        <taxon>Cuscuta</taxon>
        <taxon>Cuscuta subgen. Cuscuta</taxon>
    </lineage>
</organism>
<keyword evidence="2" id="KW-1133">Transmembrane helix</keyword>
<dbReference type="Pfam" id="PF03140">
    <property type="entry name" value="DUF247"/>
    <property type="match status" value="1"/>
</dbReference>
<comment type="caution">
    <text evidence="3">The sequence shown here is derived from an EMBL/GenBank/DDBJ whole genome shotgun (WGS) entry which is preliminary data.</text>
</comment>
<evidence type="ECO:0000313" key="4">
    <source>
        <dbReference type="Proteomes" id="UP001152523"/>
    </source>
</evidence>
<gene>
    <name evidence="3" type="ORF">CEPIT_LOCUS37677</name>
</gene>
<keyword evidence="4" id="KW-1185">Reference proteome</keyword>
<dbReference type="PANTHER" id="PTHR31170">
    <property type="entry name" value="BNAC04G53230D PROTEIN"/>
    <property type="match status" value="1"/>
</dbReference>
<dbReference type="PANTHER" id="PTHR31170:SF25">
    <property type="entry name" value="BNAA09G04570D PROTEIN"/>
    <property type="match status" value="1"/>
</dbReference>
<accession>A0AAV0FVC9</accession>